<keyword evidence="4 7" id="KW-0812">Transmembrane</keyword>
<gene>
    <name evidence="9" type="primary">eccE3</name>
    <name evidence="9" type="ORF">MPOR_09090</name>
</gene>
<keyword evidence="5 7" id="KW-1133">Transmembrane helix</keyword>
<dbReference type="InterPro" id="IPR050051">
    <property type="entry name" value="EccE_dom"/>
</dbReference>
<name>A0A6N4V6Z1_9MYCO</name>
<dbReference type="AlphaFoldDB" id="A0A6N4V6Z1"/>
<sequence>MSVRLSLALLVGIPAALAYPWDSVADRWLLGIAVGIVVIVFAWWRGHFVTTLIARRVAMWRRRSGGAEGTHHSSEHTTVTLEVSAREQQNLPIDLIAGYLDRYGLRFDKVRVTARDRDGVRTTWVGLTLGAVDNVAALSARSSRIPLQDTAEVAARRLADHLRESGFEVITTDTVEPVTAAQAKETWRSIADERGHLAAYRITVDEALTDTLQAVWSLGAAETWTALELSGSRADPTLVAACVLRTADQPGAQAPMAGLTAENGLHGVVTAALSPTCDRRLPGRPVTVSTHRLSQLDWPAGAQLSRT</sequence>
<evidence type="ECO:0000256" key="3">
    <source>
        <dbReference type="ARBA" id="ARBA00022475"/>
    </source>
</evidence>
<evidence type="ECO:0000313" key="10">
    <source>
        <dbReference type="Proteomes" id="UP000466785"/>
    </source>
</evidence>
<comment type="subcellular location">
    <subcellularLocation>
        <location evidence="1">Cell membrane</location>
    </subcellularLocation>
</comment>
<protein>
    <submittedName>
        <fullName evidence="9">ESX-3 secretion system protein EccE3</fullName>
    </submittedName>
</protein>
<dbReference type="NCBIfam" id="TIGR03923">
    <property type="entry name" value="T7SS_EccE"/>
    <property type="match status" value="1"/>
</dbReference>
<evidence type="ECO:0000256" key="2">
    <source>
        <dbReference type="ARBA" id="ARBA00007759"/>
    </source>
</evidence>
<evidence type="ECO:0000256" key="4">
    <source>
        <dbReference type="ARBA" id="ARBA00022692"/>
    </source>
</evidence>
<accession>A0A6N4V6Z1</accession>
<organism evidence="9 10">
    <name type="scientific">Mycolicibacterium poriferae</name>
    <dbReference type="NCBI Taxonomy" id="39694"/>
    <lineage>
        <taxon>Bacteria</taxon>
        <taxon>Bacillati</taxon>
        <taxon>Actinomycetota</taxon>
        <taxon>Actinomycetes</taxon>
        <taxon>Mycobacteriales</taxon>
        <taxon>Mycobacteriaceae</taxon>
        <taxon>Mycolicibacterium</taxon>
    </lineage>
</organism>
<comment type="similarity">
    <text evidence="2">Belongs to the EccE family.</text>
</comment>
<evidence type="ECO:0000256" key="7">
    <source>
        <dbReference type="SAM" id="Phobius"/>
    </source>
</evidence>
<evidence type="ECO:0000256" key="6">
    <source>
        <dbReference type="ARBA" id="ARBA00023136"/>
    </source>
</evidence>
<evidence type="ECO:0000256" key="5">
    <source>
        <dbReference type="ARBA" id="ARBA00022989"/>
    </source>
</evidence>
<proteinExistence type="inferred from homology"/>
<keyword evidence="10" id="KW-1185">Reference proteome</keyword>
<keyword evidence="6 7" id="KW-0472">Membrane</keyword>
<dbReference type="RefSeq" id="WP_163672735.1">
    <property type="nucleotide sequence ID" value="NZ_AP022570.1"/>
</dbReference>
<keyword evidence="3" id="KW-1003">Cell membrane</keyword>
<feature type="transmembrane region" description="Helical" evidence="7">
    <location>
        <begin position="28"/>
        <end position="54"/>
    </location>
</feature>
<evidence type="ECO:0000313" key="9">
    <source>
        <dbReference type="EMBL" id="BBX49883.1"/>
    </source>
</evidence>
<dbReference type="GO" id="GO:0005886">
    <property type="term" value="C:plasma membrane"/>
    <property type="evidence" value="ECO:0007669"/>
    <property type="project" value="UniProtKB-SubCell"/>
</dbReference>
<evidence type="ECO:0000256" key="1">
    <source>
        <dbReference type="ARBA" id="ARBA00004236"/>
    </source>
</evidence>
<feature type="domain" description="Type VII secretion system protein EccE" evidence="8">
    <location>
        <begin position="120"/>
        <end position="202"/>
    </location>
</feature>
<dbReference type="InterPro" id="IPR021368">
    <property type="entry name" value="T7SS_EccE"/>
</dbReference>
<dbReference type="KEGG" id="mpof:MPOR_09090"/>
<dbReference type="Pfam" id="PF11203">
    <property type="entry name" value="EccE"/>
    <property type="match status" value="1"/>
</dbReference>
<evidence type="ECO:0000259" key="8">
    <source>
        <dbReference type="Pfam" id="PF11203"/>
    </source>
</evidence>
<reference evidence="9 10" key="1">
    <citation type="journal article" date="2019" name="Emerg. Microbes Infect.">
        <title>Comprehensive subspecies identification of 175 nontuberculous mycobacteria species based on 7547 genomic profiles.</title>
        <authorList>
            <person name="Matsumoto Y."/>
            <person name="Kinjo T."/>
            <person name="Motooka D."/>
            <person name="Nabeya D."/>
            <person name="Jung N."/>
            <person name="Uechi K."/>
            <person name="Horii T."/>
            <person name="Iida T."/>
            <person name="Fujita J."/>
            <person name="Nakamura S."/>
        </authorList>
    </citation>
    <scope>NUCLEOTIDE SEQUENCE [LARGE SCALE GENOMIC DNA]</scope>
    <source>
        <strain evidence="9 10">JCM 12603</strain>
    </source>
</reference>
<dbReference type="Proteomes" id="UP000466785">
    <property type="component" value="Chromosome"/>
</dbReference>
<dbReference type="EMBL" id="AP022570">
    <property type="protein sequence ID" value="BBX49883.1"/>
    <property type="molecule type" value="Genomic_DNA"/>
</dbReference>